<accession>B0D5P7</accession>
<sequence length="154" mass="16716">MCTSKVQYVMRRKTGCNRSKPVFFGFYIFTKTWQLATGLITNVGNWQLEKTRLWFSPVQSYTGPANTMGIFSMSNMAKWIDRNSAVAALPAPTPDDPTSASCHHNCSSTTVPPATDSAPTTAPPATSTPRPAPPPAIPQLHLENQIERSSGTSS</sequence>
<proteinExistence type="predicted"/>
<feature type="region of interest" description="Disordered" evidence="1">
    <location>
        <begin position="88"/>
        <end position="154"/>
    </location>
</feature>
<protein>
    <submittedName>
        <fullName evidence="2">Predicted protein</fullName>
    </submittedName>
</protein>
<organism evidence="3">
    <name type="scientific">Laccaria bicolor (strain S238N-H82 / ATCC MYA-4686)</name>
    <name type="common">Bicoloured deceiver</name>
    <name type="synonym">Laccaria laccata var. bicolor</name>
    <dbReference type="NCBI Taxonomy" id="486041"/>
    <lineage>
        <taxon>Eukaryota</taxon>
        <taxon>Fungi</taxon>
        <taxon>Dikarya</taxon>
        <taxon>Basidiomycota</taxon>
        <taxon>Agaricomycotina</taxon>
        <taxon>Agaricomycetes</taxon>
        <taxon>Agaricomycetidae</taxon>
        <taxon>Agaricales</taxon>
        <taxon>Agaricineae</taxon>
        <taxon>Hydnangiaceae</taxon>
        <taxon>Laccaria</taxon>
    </lineage>
</organism>
<dbReference type="Proteomes" id="UP000001194">
    <property type="component" value="Unassembled WGS sequence"/>
</dbReference>
<reference evidence="2 3" key="1">
    <citation type="journal article" date="2008" name="Nature">
        <title>The genome of Laccaria bicolor provides insights into mycorrhizal symbiosis.</title>
        <authorList>
            <person name="Martin F."/>
            <person name="Aerts A."/>
            <person name="Ahren D."/>
            <person name="Brun A."/>
            <person name="Danchin E.G.J."/>
            <person name="Duchaussoy F."/>
            <person name="Gibon J."/>
            <person name="Kohler A."/>
            <person name="Lindquist E."/>
            <person name="Pereda V."/>
            <person name="Salamov A."/>
            <person name="Shapiro H.J."/>
            <person name="Wuyts J."/>
            <person name="Blaudez D."/>
            <person name="Buee M."/>
            <person name="Brokstein P."/>
            <person name="Canbaeck B."/>
            <person name="Cohen D."/>
            <person name="Courty P.E."/>
            <person name="Coutinho P.M."/>
            <person name="Delaruelle C."/>
            <person name="Detter J.C."/>
            <person name="Deveau A."/>
            <person name="DiFazio S."/>
            <person name="Duplessis S."/>
            <person name="Fraissinet-Tachet L."/>
            <person name="Lucic E."/>
            <person name="Frey-Klett P."/>
            <person name="Fourrey C."/>
            <person name="Feussner I."/>
            <person name="Gay G."/>
            <person name="Grimwood J."/>
            <person name="Hoegger P.J."/>
            <person name="Jain P."/>
            <person name="Kilaru S."/>
            <person name="Labbe J."/>
            <person name="Lin Y.C."/>
            <person name="Legue V."/>
            <person name="Le Tacon F."/>
            <person name="Marmeisse R."/>
            <person name="Melayah D."/>
            <person name="Montanini B."/>
            <person name="Muratet M."/>
            <person name="Nehls U."/>
            <person name="Niculita-Hirzel H."/>
            <person name="Oudot-Le Secq M.P."/>
            <person name="Peter M."/>
            <person name="Quesneville H."/>
            <person name="Rajashekar B."/>
            <person name="Reich M."/>
            <person name="Rouhier N."/>
            <person name="Schmutz J."/>
            <person name="Yin T."/>
            <person name="Chalot M."/>
            <person name="Henrissat B."/>
            <person name="Kuees U."/>
            <person name="Lucas S."/>
            <person name="Van de Peer Y."/>
            <person name="Podila G.K."/>
            <person name="Polle A."/>
            <person name="Pukkila P.J."/>
            <person name="Richardson P.M."/>
            <person name="Rouze P."/>
            <person name="Sanders I.R."/>
            <person name="Stajich J.E."/>
            <person name="Tunlid A."/>
            <person name="Tuskan G."/>
            <person name="Grigoriev I.V."/>
        </authorList>
    </citation>
    <scope>NUCLEOTIDE SEQUENCE [LARGE SCALE GENOMIC DNA]</scope>
    <source>
        <strain evidence="3">S238N-H82 / ATCC MYA-4686</strain>
    </source>
</reference>
<dbReference type="EMBL" id="DS547098">
    <property type="protein sequence ID" value="EDR09810.1"/>
    <property type="molecule type" value="Genomic_DNA"/>
</dbReference>
<dbReference type="GeneID" id="6074839"/>
<dbReference type="HOGENOM" id="CLU_1704516_0_0_1"/>
<feature type="compositionally biased region" description="Low complexity" evidence="1">
    <location>
        <begin position="96"/>
        <end position="129"/>
    </location>
</feature>
<dbReference type="OrthoDB" id="3091289at2759"/>
<keyword evidence="3" id="KW-1185">Reference proteome</keyword>
<evidence type="ECO:0000313" key="2">
    <source>
        <dbReference type="EMBL" id="EDR09810.1"/>
    </source>
</evidence>
<evidence type="ECO:0000256" key="1">
    <source>
        <dbReference type="SAM" id="MobiDB-lite"/>
    </source>
</evidence>
<gene>
    <name evidence="2" type="ORF">LACBIDRAFT_325629</name>
</gene>
<dbReference type="AlphaFoldDB" id="B0D5P7"/>
<dbReference type="InParanoid" id="B0D5P7"/>
<dbReference type="KEGG" id="lbc:LACBIDRAFT_325629"/>
<dbReference type="RefSeq" id="XP_001879195.1">
    <property type="nucleotide sequence ID" value="XM_001879160.1"/>
</dbReference>
<name>B0D5P7_LACBS</name>
<evidence type="ECO:0000313" key="3">
    <source>
        <dbReference type="Proteomes" id="UP000001194"/>
    </source>
</evidence>